<comment type="caution">
    <text evidence="3">The sequence shown here is derived from an EMBL/GenBank/DDBJ whole genome shotgun (WGS) entry which is preliminary data.</text>
</comment>
<protein>
    <recommendedName>
        <fullName evidence="2">Retrovirus-related Pol polyprotein from transposon TNT 1-94-like beta-barrel domain-containing protein</fullName>
    </recommendedName>
</protein>
<proteinExistence type="predicted"/>
<keyword evidence="4" id="KW-1185">Reference proteome</keyword>
<organism evidence="3 4">
    <name type="scientific">Actinidia rufa</name>
    <dbReference type="NCBI Taxonomy" id="165716"/>
    <lineage>
        <taxon>Eukaryota</taxon>
        <taxon>Viridiplantae</taxon>
        <taxon>Streptophyta</taxon>
        <taxon>Embryophyta</taxon>
        <taxon>Tracheophyta</taxon>
        <taxon>Spermatophyta</taxon>
        <taxon>Magnoliopsida</taxon>
        <taxon>eudicotyledons</taxon>
        <taxon>Gunneridae</taxon>
        <taxon>Pentapetalae</taxon>
        <taxon>asterids</taxon>
        <taxon>Ericales</taxon>
        <taxon>Actinidiaceae</taxon>
        <taxon>Actinidia</taxon>
    </lineage>
</organism>
<reference evidence="3 4" key="1">
    <citation type="submission" date="2019-07" db="EMBL/GenBank/DDBJ databases">
        <title>De Novo Assembly of kiwifruit Actinidia rufa.</title>
        <authorList>
            <person name="Sugita-Konishi S."/>
            <person name="Sato K."/>
            <person name="Mori E."/>
            <person name="Abe Y."/>
            <person name="Kisaki G."/>
            <person name="Hamano K."/>
            <person name="Suezawa K."/>
            <person name="Otani M."/>
            <person name="Fukuda T."/>
            <person name="Manabe T."/>
            <person name="Gomi K."/>
            <person name="Tabuchi M."/>
            <person name="Akimitsu K."/>
            <person name="Kataoka I."/>
        </authorList>
    </citation>
    <scope>NUCLEOTIDE SEQUENCE [LARGE SCALE GENOMIC DNA]</scope>
    <source>
        <strain evidence="4">cv. Fuchu</strain>
    </source>
</reference>
<dbReference type="Pfam" id="PF22936">
    <property type="entry name" value="Pol_BBD"/>
    <property type="match status" value="1"/>
</dbReference>
<feature type="domain" description="Retrovirus-related Pol polyprotein from transposon TNT 1-94-like beta-barrel" evidence="2">
    <location>
        <begin position="20"/>
        <end position="77"/>
    </location>
</feature>
<dbReference type="Proteomes" id="UP000585474">
    <property type="component" value="Unassembled WGS sequence"/>
</dbReference>
<sequence length="192" mass="21449">MAVDESDILLAALADGKLDWVLDLGNAYHLYRDREVFSTYAACEGRVWMANNMATRVVGKGSVRFRMADGRSVTLTEFIRETRRCYREGRLECYTDWRGVSRQGELLSDMGPVPSKISPNPYPQPLPHPVSPSPPLRSPSFSSFYSKPPKNFENKHRVPSAVESSLHPPSTEREMVGEGGGTVAAKTLRNVY</sequence>
<feature type="region of interest" description="Disordered" evidence="1">
    <location>
        <begin position="111"/>
        <end position="182"/>
    </location>
</feature>
<dbReference type="InterPro" id="IPR054722">
    <property type="entry name" value="PolX-like_BBD"/>
</dbReference>
<feature type="compositionally biased region" description="Low complexity" evidence="1">
    <location>
        <begin position="138"/>
        <end position="149"/>
    </location>
</feature>
<dbReference type="OrthoDB" id="418757at2759"/>
<gene>
    <name evidence="3" type="ORF">Acr_16g0001550</name>
</gene>
<dbReference type="AlphaFoldDB" id="A0A7J0FXW0"/>
<name>A0A7J0FXW0_9ERIC</name>
<feature type="compositionally biased region" description="Pro residues" evidence="1">
    <location>
        <begin position="120"/>
        <end position="137"/>
    </location>
</feature>
<evidence type="ECO:0000313" key="4">
    <source>
        <dbReference type="Proteomes" id="UP000585474"/>
    </source>
</evidence>
<accession>A0A7J0FXW0</accession>
<dbReference type="EMBL" id="BJWL01000016">
    <property type="protein sequence ID" value="GFZ03531.1"/>
    <property type="molecule type" value="Genomic_DNA"/>
</dbReference>
<evidence type="ECO:0000256" key="1">
    <source>
        <dbReference type="SAM" id="MobiDB-lite"/>
    </source>
</evidence>
<evidence type="ECO:0000259" key="2">
    <source>
        <dbReference type="Pfam" id="PF22936"/>
    </source>
</evidence>
<evidence type="ECO:0000313" key="3">
    <source>
        <dbReference type="EMBL" id="GFZ03531.1"/>
    </source>
</evidence>